<protein>
    <recommendedName>
        <fullName evidence="8">Rapid alkalinization factor-like</fullName>
    </recommendedName>
</protein>
<dbReference type="GO" id="GO:0019722">
    <property type="term" value="P:calcium-mediated signaling"/>
    <property type="evidence" value="ECO:0007669"/>
    <property type="project" value="TreeGrafter"/>
</dbReference>
<evidence type="ECO:0000256" key="1">
    <source>
        <dbReference type="ARBA" id="ARBA00009178"/>
    </source>
</evidence>
<keyword evidence="7" id="KW-1185">Reference proteome</keyword>
<dbReference type="GO" id="GO:0009506">
    <property type="term" value="C:plasmodesma"/>
    <property type="evidence" value="ECO:0007669"/>
    <property type="project" value="TreeGrafter"/>
</dbReference>
<dbReference type="Pfam" id="PF05498">
    <property type="entry name" value="RALF"/>
    <property type="match status" value="1"/>
</dbReference>
<accession>A0A8T0T473</accession>
<dbReference type="AlphaFoldDB" id="A0A8T0T473"/>
<dbReference type="InterPro" id="IPR008801">
    <property type="entry name" value="RALF"/>
</dbReference>
<keyword evidence="2" id="KW-0372">Hormone</keyword>
<dbReference type="GO" id="GO:0005179">
    <property type="term" value="F:hormone activity"/>
    <property type="evidence" value="ECO:0007669"/>
    <property type="project" value="UniProtKB-KW"/>
</dbReference>
<comment type="caution">
    <text evidence="6">The sequence shown here is derived from an EMBL/GenBank/DDBJ whole genome shotgun (WGS) entry which is preliminary data.</text>
</comment>
<reference evidence="6" key="1">
    <citation type="submission" date="2020-05" db="EMBL/GenBank/DDBJ databases">
        <title>WGS assembly of Panicum virgatum.</title>
        <authorList>
            <person name="Lovell J.T."/>
            <person name="Jenkins J."/>
            <person name="Shu S."/>
            <person name="Juenger T.E."/>
            <person name="Schmutz J."/>
        </authorList>
    </citation>
    <scope>NUCLEOTIDE SEQUENCE</scope>
    <source>
        <strain evidence="6">AP13</strain>
    </source>
</reference>
<dbReference type="InterPro" id="IPR006311">
    <property type="entry name" value="TAT_signal"/>
</dbReference>
<evidence type="ECO:0008006" key="8">
    <source>
        <dbReference type="Google" id="ProtNLM"/>
    </source>
</evidence>
<organism evidence="6 7">
    <name type="scientific">Panicum virgatum</name>
    <name type="common">Blackwell switchgrass</name>
    <dbReference type="NCBI Taxonomy" id="38727"/>
    <lineage>
        <taxon>Eukaryota</taxon>
        <taxon>Viridiplantae</taxon>
        <taxon>Streptophyta</taxon>
        <taxon>Embryophyta</taxon>
        <taxon>Tracheophyta</taxon>
        <taxon>Spermatophyta</taxon>
        <taxon>Magnoliopsida</taxon>
        <taxon>Liliopsida</taxon>
        <taxon>Poales</taxon>
        <taxon>Poaceae</taxon>
        <taxon>PACMAD clade</taxon>
        <taxon>Panicoideae</taxon>
        <taxon>Panicodae</taxon>
        <taxon>Paniceae</taxon>
        <taxon>Panicinae</taxon>
        <taxon>Panicum</taxon>
        <taxon>Panicum sect. Hiantes</taxon>
    </lineage>
</organism>
<dbReference type="PANTHER" id="PTHR33136">
    <property type="entry name" value="RAPID ALKALINIZATION FACTOR-LIKE"/>
    <property type="match status" value="1"/>
</dbReference>
<dbReference type="OrthoDB" id="1613518at2759"/>
<keyword evidence="3 5" id="KW-0732">Signal</keyword>
<evidence type="ECO:0000256" key="4">
    <source>
        <dbReference type="ARBA" id="ARBA00023157"/>
    </source>
</evidence>
<dbReference type="EMBL" id="CM029045">
    <property type="protein sequence ID" value="KAG2603166.1"/>
    <property type="molecule type" value="Genomic_DNA"/>
</dbReference>
<proteinExistence type="inferred from homology"/>
<evidence type="ECO:0000313" key="7">
    <source>
        <dbReference type="Proteomes" id="UP000823388"/>
    </source>
</evidence>
<name>A0A8T0T473_PANVG</name>
<feature type="signal peptide" evidence="5">
    <location>
        <begin position="1"/>
        <end position="22"/>
    </location>
</feature>
<gene>
    <name evidence="6" type="ORF">PVAP13_5KG751500</name>
</gene>
<comment type="similarity">
    <text evidence="1">Belongs to the plant rapid alkalinization factor (RALF) family.</text>
</comment>
<dbReference type="PANTHER" id="PTHR33136:SF6">
    <property type="entry name" value="PROTEIN RALF-LIKE 34"/>
    <property type="match status" value="1"/>
</dbReference>
<evidence type="ECO:0000313" key="6">
    <source>
        <dbReference type="EMBL" id="KAG2603166.1"/>
    </source>
</evidence>
<dbReference type="Proteomes" id="UP000823388">
    <property type="component" value="Chromosome 5K"/>
</dbReference>
<evidence type="ECO:0000256" key="3">
    <source>
        <dbReference type="ARBA" id="ARBA00022729"/>
    </source>
</evidence>
<evidence type="ECO:0000256" key="5">
    <source>
        <dbReference type="SAM" id="SignalP"/>
    </source>
</evidence>
<keyword evidence="4" id="KW-1015">Disulfide bond</keyword>
<dbReference type="PROSITE" id="PS51318">
    <property type="entry name" value="TAT"/>
    <property type="match status" value="1"/>
</dbReference>
<feature type="chain" id="PRO_5035930514" description="Rapid alkalinization factor-like" evidence="5">
    <location>
        <begin position="23"/>
        <end position="108"/>
    </location>
</feature>
<sequence>MPLPRRAALAVAAALLVAVAVAAPRAAGQSADPDRWTACAAGTVEECAGGGGGAARRELWGSQYISYDAMSRGRVPCSYRGASYYNCRPGGPANPYSRGCSHITRCRG</sequence>
<evidence type="ECO:0000256" key="2">
    <source>
        <dbReference type="ARBA" id="ARBA00022702"/>
    </source>
</evidence>